<sequence length="173" mass="20446">MSRPTTKPDLIEAANERFSKLWSLIDTMTEEEQNSLFLFEDRDKNLRDVLVHLYEWHQMVNRWHRIGTIEGGIPEVPGKGYTWRTLPDLNLEIWKKYQDVSLDSSKKMLKESHKMVLDLIESHTNDELFSKKVYKWTKSTTLGAYFVSATSSHYDWAMKKIKKHIKSQKNKPS</sequence>
<dbReference type="RefSeq" id="WP_109604882.1">
    <property type="nucleotide sequence ID" value="NZ_QGGI01000009.1"/>
</dbReference>
<evidence type="ECO:0000313" key="2">
    <source>
        <dbReference type="Proteomes" id="UP000245921"/>
    </source>
</evidence>
<gene>
    <name evidence="1" type="ORF">C7380_10940</name>
</gene>
<proteinExistence type="predicted"/>
<dbReference type="PIRSF" id="PIRSF031551">
    <property type="entry name" value="DUF1706"/>
    <property type="match status" value="1"/>
</dbReference>
<reference evidence="1 2" key="1">
    <citation type="submission" date="2018-05" db="EMBL/GenBank/DDBJ databases">
        <title>Genomic Encyclopedia of Type Strains, Phase IV (KMG-IV): sequencing the most valuable type-strain genomes for metagenomic binning, comparative biology and taxonomic classification.</title>
        <authorList>
            <person name="Goeker M."/>
        </authorList>
    </citation>
    <scope>NUCLEOTIDE SEQUENCE [LARGE SCALE GENOMIC DNA]</scope>
    <source>
        <strain evidence="1 2">DSM 24906</strain>
    </source>
</reference>
<dbReference type="InterPro" id="IPR034660">
    <property type="entry name" value="DinB/YfiT-like"/>
</dbReference>
<evidence type="ECO:0008006" key="3">
    <source>
        <dbReference type="Google" id="ProtNLM"/>
    </source>
</evidence>
<protein>
    <recommendedName>
        <fullName evidence="3">ClbS/DfsB family four-helix bundle protein</fullName>
    </recommendedName>
</protein>
<dbReference type="AlphaFoldDB" id="A0AA45C6Q3"/>
<dbReference type="Gene3D" id="1.20.120.450">
    <property type="entry name" value="dinb family like domain"/>
    <property type="match status" value="1"/>
</dbReference>
<keyword evidence="2" id="KW-1185">Reference proteome</keyword>
<dbReference type="EMBL" id="QGGI01000009">
    <property type="protein sequence ID" value="PWJ92157.1"/>
    <property type="molecule type" value="Genomic_DNA"/>
</dbReference>
<dbReference type="Proteomes" id="UP000245921">
    <property type="component" value="Unassembled WGS sequence"/>
</dbReference>
<name>A0AA45C6Q3_9BACT</name>
<accession>A0AA45C6Q3</accession>
<dbReference type="PANTHER" id="PTHR40658">
    <property type="match status" value="1"/>
</dbReference>
<comment type="caution">
    <text evidence="1">The sequence shown here is derived from an EMBL/GenBank/DDBJ whole genome shotgun (WGS) entry which is preliminary data.</text>
</comment>
<evidence type="ECO:0000313" key="1">
    <source>
        <dbReference type="EMBL" id="PWJ92157.1"/>
    </source>
</evidence>
<dbReference type="PANTHER" id="PTHR40658:SF4">
    <property type="entry name" value="HYPOTHETICAL CYTOSOLIC PROTEIN"/>
    <property type="match status" value="1"/>
</dbReference>
<organism evidence="1 2">
    <name type="scientific">Oceanotoga teriensis</name>
    <dbReference type="NCBI Taxonomy" id="515440"/>
    <lineage>
        <taxon>Bacteria</taxon>
        <taxon>Thermotogati</taxon>
        <taxon>Thermotogota</taxon>
        <taxon>Thermotogae</taxon>
        <taxon>Petrotogales</taxon>
        <taxon>Petrotogaceae</taxon>
        <taxon>Oceanotoga</taxon>
    </lineage>
</organism>
<dbReference type="InterPro" id="IPR012550">
    <property type="entry name" value="DUF1706"/>
</dbReference>
<dbReference type="Pfam" id="PF08020">
    <property type="entry name" value="DUF1706"/>
    <property type="match status" value="1"/>
</dbReference>